<sequence length="104" mass="11951">MRQVKMNDFSSCCASSTFTIEMAIASPFSLLEYAIALEAISRHSCFKEYLKTANNYTMQSSSEILAELKTRFRNNHVVELDIASKEEIKYIELHITDLLSKRYA</sequence>
<evidence type="ECO:0000313" key="2">
    <source>
        <dbReference type="Proteomes" id="UP000289738"/>
    </source>
</evidence>
<keyword evidence="2" id="KW-1185">Reference proteome</keyword>
<dbReference type="AlphaFoldDB" id="A0A445EBE2"/>
<gene>
    <name evidence="1" type="ORF">Ahy_A02g007026</name>
</gene>
<name>A0A445EBE2_ARAHY</name>
<proteinExistence type="predicted"/>
<protein>
    <submittedName>
        <fullName evidence="1">Uncharacterized protein</fullName>
    </submittedName>
</protein>
<dbReference type="Proteomes" id="UP000289738">
    <property type="component" value="Chromosome A02"/>
</dbReference>
<organism evidence="1 2">
    <name type="scientific">Arachis hypogaea</name>
    <name type="common">Peanut</name>
    <dbReference type="NCBI Taxonomy" id="3818"/>
    <lineage>
        <taxon>Eukaryota</taxon>
        <taxon>Viridiplantae</taxon>
        <taxon>Streptophyta</taxon>
        <taxon>Embryophyta</taxon>
        <taxon>Tracheophyta</taxon>
        <taxon>Spermatophyta</taxon>
        <taxon>Magnoliopsida</taxon>
        <taxon>eudicotyledons</taxon>
        <taxon>Gunneridae</taxon>
        <taxon>Pentapetalae</taxon>
        <taxon>rosids</taxon>
        <taxon>fabids</taxon>
        <taxon>Fabales</taxon>
        <taxon>Fabaceae</taxon>
        <taxon>Papilionoideae</taxon>
        <taxon>50 kb inversion clade</taxon>
        <taxon>dalbergioids sensu lato</taxon>
        <taxon>Dalbergieae</taxon>
        <taxon>Pterocarpus clade</taxon>
        <taxon>Arachis</taxon>
    </lineage>
</organism>
<accession>A0A445EBE2</accession>
<reference evidence="1 2" key="1">
    <citation type="submission" date="2019-01" db="EMBL/GenBank/DDBJ databases">
        <title>Sequencing of cultivated peanut Arachis hypogaea provides insights into genome evolution and oil improvement.</title>
        <authorList>
            <person name="Chen X."/>
        </authorList>
    </citation>
    <scope>NUCLEOTIDE SEQUENCE [LARGE SCALE GENOMIC DNA]</scope>
    <source>
        <strain evidence="2">cv. Fuhuasheng</strain>
        <tissue evidence="1">Leaves</tissue>
    </source>
</reference>
<evidence type="ECO:0000313" key="1">
    <source>
        <dbReference type="EMBL" id="RYR72812.1"/>
    </source>
</evidence>
<comment type="caution">
    <text evidence="1">The sequence shown here is derived from an EMBL/GenBank/DDBJ whole genome shotgun (WGS) entry which is preliminary data.</text>
</comment>
<dbReference type="EMBL" id="SDMP01000002">
    <property type="protein sequence ID" value="RYR72812.1"/>
    <property type="molecule type" value="Genomic_DNA"/>
</dbReference>